<dbReference type="Proteomes" id="UP001202717">
    <property type="component" value="Chromosome"/>
</dbReference>
<feature type="transmembrane region" description="Helical" evidence="1">
    <location>
        <begin position="136"/>
        <end position="155"/>
    </location>
</feature>
<name>A0ABY7S2K6_9FLAO</name>
<sequence>MRNRKSENISNIKKTYIEVYNFLKKHHILLLVFPTLIGGIWQLIELANIDISFIRFFSITQLVSDGLLVLSSAFIFIFISAFLYWFISLILDSNYRPEKDLAPVRIFFFTGIISAIFSIVYIFLIKKNFSNIEFNAFDLTACALAIISISVFYFYNKHSLNYHKYVTEYVRKYIVFAYISHFSLILSFGILGIGTMAKFLNYVNNSTLPTNLKNIQNLEKSVKKEYSINDFEIKYFNDKFIFIESNKNNGNEIIILKFDNFFKEMPN</sequence>
<organism evidence="2 3">
    <name type="scientific">Psychroserpens ponticola</name>
    <dbReference type="NCBI Taxonomy" id="2932268"/>
    <lineage>
        <taxon>Bacteria</taxon>
        <taxon>Pseudomonadati</taxon>
        <taxon>Bacteroidota</taxon>
        <taxon>Flavobacteriia</taxon>
        <taxon>Flavobacteriales</taxon>
        <taxon>Flavobacteriaceae</taxon>
        <taxon>Psychroserpens</taxon>
    </lineage>
</organism>
<reference evidence="2 3" key="1">
    <citation type="submission" date="2023-01" db="EMBL/GenBank/DDBJ databases">
        <title>Psychroserpens ponticola sp. nov., isolated from seawater.</title>
        <authorList>
            <person name="Kristyanto S."/>
            <person name="Jung J."/>
            <person name="Kim J.M."/>
            <person name="Jeon C.O."/>
        </authorList>
    </citation>
    <scope>NUCLEOTIDE SEQUENCE [LARGE SCALE GENOMIC DNA]</scope>
    <source>
        <strain evidence="2 3">MSW6</strain>
    </source>
</reference>
<feature type="transmembrane region" description="Helical" evidence="1">
    <location>
        <begin position="28"/>
        <end position="47"/>
    </location>
</feature>
<feature type="transmembrane region" description="Helical" evidence="1">
    <location>
        <begin position="175"/>
        <end position="197"/>
    </location>
</feature>
<protein>
    <recommendedName>
        <fullName evidence="4">DUF5671 domain-containing protein</fullName>
    </recommendedName>
</protein>
<evidence type="ECO:0000256" key="1">
    <source>
        <dbReference type="SAM" id="Phobius"/>
    </source>
</evidence>
<gene>
    <name evidence="2" type="ORF">MUN68_008950</name>
</gene>
<evidence type="ECO:0000313" key="3">
    <source>
        <dbReference type="Proteomes" id="UP001202717"/>
    </source>
</evidence>
<evidence type="ECO:0000313" key="2">
    <source>
        <dbReference type="EMBL" id="WCO03623.1"/>
    </source>
</evidence>
<keyword evidence="1" id="KW-0472">Membrane</keyword>
<proteinExistence type="predicted"/>
<feature type="transmembrane region" description="Helical" evidence="1">
    <location>
        <begin position="67"/>
        <end position="86"/>
    </location>
</feature>
<feature type="transmembrane region" description="Helical" evidence="1">
    <location>
        <begin position="106"/>
        <end position="124"/>
    </location>
</feature>
<keyword evidence="1" id="KW-1133">Transmembrane helix</keyword>
<keyword evidence="3" id="KW-1185">Reference proteome</keyword>
<keyword evidence="1" id="KW-0812">Transmembrane</keyword>
<dbReference type="RefSeq" id="WP_249997374.1">
    <property type="nucleotide sequence ID" value="NZ_CP116221.1"/>
</dbReference>
<evidence type="ECO:0008006" key="4">
    <source>
        <dbReference type="Google" id="ProtNLM"/>
    </source>
</evidence>
<accession>A0ABY7S2K6</accession>
<dbReference type="EMBL" id="CP116221">
    <property type="protein sequence ID" value="WCO03623.1"/>
    <property type="molecule type" value="Genomic_DNA"/>
</dbReference>